<dbReference type="OrthoDB" id="9808690at2"/>
<feature type="transmembrane region" description="Helical" evidence="1">
    <location>
        <begin position="57"/>
        <end position="78"/>
    </location>
</feature>
<dbReference type="STRING" id="797419.SAMN05216556_10436"/>
<evidence type="ECO:0000313" key="2">
    <source>
        <dbReference type="EMBL" id="SHI40321.1"/>
    </source>
</evidence>
<reference evidence="3" key="1">
    <citation type="submission" date="2016-11" db="EMBL/GenBank/DDBJ databases">
        <authorList>
            <person name="Varghese N."/>
            <person name="Submissions S."/>
        </authorList>
    </citation>
    <scope>NUCLEOTIDE SEQUENCE [LARGE SCALE GENOMIC DNA]</scope>
    <source>
        <strain evidence="3">DSM 26349</strain>
    </source>
</reference>
<protein>
    <recommendedName>
        <fullName evidence="4">DUF1648 domain-containing protein</fullName>
    </recommendedName>
</protein>
<feature type="transmembrane region" description="Helical" evidence="1">
    <location>
        <begin position="111"/>
        <end position="129"/>
    </location>
</feature>
<proteinExistence type="predicted"/>
<evidence type="ECO:0008006" key="4">
    <source>
        <dbReference type="Google" id="ProtNLM"/>
    </source>
</evidence>
<name>A0A1M6AV86_9FLAO</name>
<sequence length="169" mass="19202">MTRPKLKIEKCILDKTIEILSFLLIVVSAVVLGFYYSQLPERVLIDFNWPSKDENGFGAKGLLWTSPIICGIIVIAIYKLNQYPWVFNYPSEITEENAEYNYKMATKMLRIIGLIIALLCFVLTVTAILKGLGNTISYEQYLMPLFPVLLIGIPVLFVIILLVQKKKPA</sequence>
<keyword evidence="1" id="KW-0472">Membrane</keyword>
<evidence type="ECO:0000256" key="1">
    <source>
        <dbReference type="SAM" id="Phobius"/>
    </source>
</evidence>
<keyword evidence="3" id="KW-1185">Reference proteome</keyword>
<evidence type="ECO:0000313" key="3">
    <source>
        <dbReference type="Proteomes" id="UP000184172"/>
    </source>
</evidence>
<gene>
    <name evidence="2" type="ORF">SAMN04487908_10233</name>
</gene>
<organism evidence="2 3">
    <name type="scientific">Aequorivita viscosa</name>
    <dbReference type="NCBI Taxonomy" id="797419"/>
    <lineage>
        <taxon>Bacteria</taxon>
        <taxon>Pseudomonadati</taxon>
        <taxon>Bacteroidota</taxon>
        <taxon>Flavobacteriia</taxon>
        <taxon>Flavobacteriales</taxon>
        <taxon>Flavobacteriaceae</taxon>
        <taxon>Aequorivita</taxon>
    </lineage>
</organism>
<feature type="transmembrane region" description="Helical" evidence="1">
    <location>
        <begin position="141"/>
        <end position="163"/>
    </location>
</feature>
<accession>A0A1M6AV86</accession>
<dbReference type="Proteomes" id="UP000184172">
    <property type="component" value="Unassembled WGS sequence"/>
</dbReference>
<keyword evidence="1" id="KW-0812">Transmembrane</keyword>
<dbReference type="AlphaFoldDB" id="A0A1M6AV86"/>
<keyword evidence="1" id="KW-1133">Transmembrane helix</keyword>
<feature type="transmembrane region" description="Helical" evidence="1">
    <location>
        <begin position="20"/>
        <end position="37"/>
    </location>
</feature>
<dbReference type="EMBL" id="FQYV01000002">
    <property type="protein sequence ID" value="SHI40321.1"/>
    <property type="molecule type" value="Genomic_DNA"/>
</dbReference>
<dbReference type="RefSeq" id="WP_073214155.1">
    <property type="nucleotide sequence ID" value="NZ_FNNS01000004.1"/>
</dbReference>